<sequence length="169" mass="20108">MLRIWLKKYRQRVFFASDHILEKLLLEANAILDQKEVADMFDNVLVIRRLRNNIYREMECRKFKYALHELDLNYNYSNRFSRIRRWIEDAESHEQGTSSYRYFSPQEVIKSESGSEATDYSASTVKVTEVNNDKGSGDRYRRDKRYTISDSSSTTIYISLFQDSQIILS</sequence>
<reference evidence="1" key="1">
    <citation type="submission" date="2020-08" db="EMBL/GenBank/DDBJ databases">
        <title>Genome sequencing and assembly of the red palm weevil Rhynchophorus ferrugineus.</title>
        <authorList>
            <person name="Dias G.B."/>
            <person name="Bergman C.M."/>
            <person name="Manee M."/>
        </authorList>
    </citation>
    <scope>NUCLEOTIDE SEQUENCE</scope>
    <source>
        <strain evidence="1">AA-2017</strain>
        <tissue evidence="1">Whole larva</tissue>
    </source>
</reference>
<organism evidence="1 2">
    <name type="scientific">Rhynchophorus ferrugineus</name>
    <name type="common">Red palm weevil</name>
    <name type="synonym">Curculio ferrugineus</name>
    <dbReference type="NCBI Taxonomy" id="354439"/>
    <lineage>
        <taxon>Eukaryota</taxon>
        <taxon>Metazoa</taxon>
        <taxon>Ecdysozoa</taxon>
        <taxon>Arthropoda</taxon>
        <taxon>Hexapoda</taxon>
        <taxon>Insecta</taxon>
        <taxon>Pterygota</taxon>
        <taxon>Neoptera</taxon>
        <taxon>Endopterygota</taxon>
        <taxon>Coleoptera</taxon>
        <taxon>Polyphaga</taxon>
        <taxon>Cucujiformia</taxon>
        <taxon>Curculionidae</taxon>
        <taxon>Dryophthorinae</taxon>
        <taxon>Rhynchophorus</taxon>
    </lineage>
</organism>
<evidence type="ECO:0000313" key="1">
    <source>
        <dbReference type="EMBL" id="KAF7268452.1"/>
    </source>
</evidence>
<dbReference type="AlphaFoldDB" id="A0A834I7D5"/>
<name>A0A834I7D5_RHYFE</name>
<keyword evidence="2" id="KW-1185">Reference proteome</keyword>
<evidence type="ECO:0000313" key="2">
    <source>
        <dbReference type="Proteomes" id="UP000625711"/>
    </source>
</evidence>
<dbReference type="Proteomes" id="UP000625711">
    <property type="component" value="Unassembled WGS sequence"/>
</dbReference>
<dbReference type="EMBL" id="JAACXV010014320">
    <property type="protein sequence ID" value="KAF7268452.1"/>
    <property type="molecule type" value="Genomic_DNA"/>
</dbReference>
<proteinExistence type="predicted"/>
<accession>A0A834I7D5</accession>
<gene>
    <name evidence="1" type="ORF">GWI33_018343</name>
</gene>
<protein>
    <submittedName>
        <fullName evidence="1">Uncharacterized protein</fullName>
    </submittedName>
</protein>
<comment type="caution">
    <text evidence="1">The sequence shown here is derived from an EMBL/GenBank/DDBJ whole genome shotgun (WGS) entry which is preliminary data.</text>
</comment>